<dbReference type="EMBL" id="LT635764">
    <property type="protein sequence ID" value="SGZ49072.1"/>
    <property type="molecule type" value="Genomic_DNA"/>
</dbReference>
<gene>
    <name evidence="9" type="ORF">SAMEA4029009_CIC11G00000001021</name>
</gene>
<evidence type="ECO:0000256" key="5">
    <source>
        <dbReference type="PIRSR" id="PIRSR601382-1"/>
    </source>
</evidence>
<dbReference type="Gene3D" id="1.50.10.10">
    <property type="match status" value="1"/>
</dbReference>
<evidence type="ECO:0000313" key="9">
    <source>
        <dbReference type="EMBL" id="SGZ49072.1"/>
    </source>
</evidence>
<feature type="active site" description="Proton donor" evidence="5">
    <location>
        <position position="383"/>
    </location>
</feature>
<feature type="active site" description="Proton donor" evidence="5">
    <location>
        <position position="135"/>
    </location>
</feature>
<dbReference type="InterPro" id="IPR012341">
    <property type="entry name" value="6hp_glycosidase-like_sf"/>
</dbReference>
<protein>
    <recommendedName>
        <fullName evidence="7">alpha-1,2-Mannosidase</fullName>
        <ecNumber evidence="7">3.2.1.-</ecNumber>
    </recommendedName>
</protein>
<keyword evidence="6" id="KW-0479">Metal-binding</keyword>
<dbReference type="GO" id="GO:0005509">
    <property type="term" value="F:calcium ion binding"/>
    <property type="evidence" value="ECO:0007669"/>
    <property type="project" value="InterPro"/>
</dbReference>
<dbReference type="EC" id="3.2.1.-" evidence="7"/>
<feature type="binding site" evidence="6">
    <location>
        <position position="506"/>
    </location>
    <ligand>
        <name>Ca(2+)</name>
        <dbReference type="ChEBI" id="CHEBI:29108"/>
    </ligand>
</feature>
<dbReference type="PANTHER" id="PTHR45679">
    <property type="entry name" value="ER DEGRADATION-ENHANCING ALPHA-MANNOSIDASE-LIKE PROTEIN 2"/>
    <property type="match status" value="1"/>
</dbReference>
<comment type="subcellular location">
    <subcellularLocation>
        <location evidence="1">Endoplasmic reticulum</location>
    </subcellularLocation>
</comment>
<dbReference type="PRINTS" id="PR00747">
    <property type="entry name" value="GLYHDRLASE47"/>
</dbReference>
<dbReference type="SUPFAM" id="SSF48225">
    <property type="entry name" value="Seven-hairpin glycosidases"/>
    <property type="match status" value="1"/>
</dbReference>
<keyword evidence="4" id="KW-0325">Glycoprotein</keyword>
<evidence type="ECO:0000256" key="3">
    <source>
        <dbReference type="ARBA" id="ARBA00022824"/>
    </source>
</evidence>
<dbReference type="InterPro" id="IPR001382">
    <property type="entry name" value="Glyco_hydro_47"/>
</dbReference>
<dbReference type="GO" id="GO:0004571">
    <property type="term" value="F:mannosyl-oligosaccharide 1,2-alpha-mannosidase activity"/>
    <property type="evidence" value="ECO:0007669"/>
    <property type="project" value="InterPro"/>
</dbReference>
<dbReference type="GO" id="GO:0016020">
    <property type="term" value="C:membrane"/>
    <property type="evidence" value="ECO:0007669"/>
    <property type="project" value="InterPro"/>
</dbReference>
<proteinExistence type="inferred from homology"/>
<dbReference type="Pfam" id="PF01532">
    <property type="entry name" value="Glyco_hydro_47"/>
    <property type="match status" value="1"/>
</dbReference>
<dbReference type="PANTHER" id="PTHR45679:SF5">
    <property type="entry name" value="ER DEGRADATION-ENHANCING ALPHA-MANNOSIDASE-LIKE PROTEIN 1"/>
    <property type="match status" value="1"/>
</dbReference>
<dbReference type="InterPro" id="IPR036026">
    <property type="entry name" value="Seven-hairpin_glycosidases"/>
</dbReference>
<name>A0A1L0BDC6_9ASCO</name>
<accession>A0A1L0BDC6</accession>
<keyword evidence="7" id="KW-0326">Glycosidase</keyword>
<keyword evidence="3" id="KW-0256">Endoplasmic reticulum</keyword>
<evidence type="ECO:0000256" key="8">
    <source>
        <dbReference type="SAM" id="SignalP"/>
    </source>
</evidence>
<dbReference type="GO" id="GO:0005975">
    <property type="term" value="P:carbohydrate metabolic process"/>
    <property type="evidence" value="ECO:0007669"/>
    <property type="project" value="InterPro"/>
</dbReference>
<dbReference type="GO" id="GO:1904380">
    <property type="term" value="P:endoplasmic reticulum mannose trimming"/>
    <property type="evidence" value="ECO:0007669"/>
    <property type="project" value="InterPro"/>
</dbReference>
<evidence type="ECO:0000256" key="1">
    <source>
        <dbReference type="ARBA" id="ARBA00004240"/>
    </source>
</evidence>
<dbReference type="GO" id="GO:0044322">
    <property type="term" value="C:endoplasmic reticulum quality control compartment"/>
    <property type="evidence" value="ECO:0007669"/>
    <property type="project" value="GOC"/>
</dbReference>
<comment type="cofactor">
    <cofactor evidence="6">
        <name>Ca(2+)</name>
        <dbReference type="ChEBI" id="CHEBI:29108"/>
    </cofactor>
</comment>
<dbReference type="GO" id="GO:0036503">
    <property type="term" value="P:ERAD pathway"/>
    <property type="evidence" value="ECO:0007669"/>
    <property type="project" value="UniProtKB-ARBA"/>
</dbReference>
<dbReference type="AlphaFoldDB" id="A0A1L0BDC6"/>
<keyword evidence="8" id="KW-0732">Signal</keyword>
<evidence type="ECO:0000256" key="7">
    <source>
        <dbReference type="RuleBase" id="RU361193"/>
    </source>
</evidence>
<keyword evidence="7" id="KW-0378">Hydrolase</keyword>
<keyword evidence="6" id="KW-0106">Calcium</keyword>
<feature type="signal peptide" evidence="8">
    <location>
        <begin position="1"/>
        <end position="15"/>
    </location>
</feature>
<evidence type="ECO:0000256" key="6">
    <source>
        <dbReference type="PIRSR" id="PIRSR601382-2"/>
    </source>
</evidence>
<evidence type="ECO:0000313" key="10">
    <source>
        <dbReference type="Proteomes" id="UP000182259"/>
    </source>
</evidence>
<feature type="active site" evidence="5">
    <location>
        <position position="415"/>
    </location>
</feature>
<dbReference type="Proteomes" id="UP000182259">
    <property type="component" value="Chromosome I"/>
</dbReference>
<feature type="chain" id="PRO_5012317922" description="alpha-1,2-Mannosidase" evidence="8">
    <location>
        <begin position="16"/>
        <end position="814"/>
    </location>
</feature>
<reference evidence="10" key="1">
    <citation type="submission" date="2016-10" db="EMBL/GenBank/DDBJ databases">
        <authorList>
            <person name="Geijer C."/>
            <person name="Jareborg N."/>
            <person name="Dainat J."/>
        </authorList>
    </citation>
    <scope>NUCLEOTIDE SEQUENCE [LARGE SCALE GENOMIC DNA]</scope>
    <source>
        <strain evidence="10">PYCC 4715</strain>
    </source>
</reference>
<evidence type="ECO:0000256" key="4">
    <source>
        <dbReference type="ARBA" id="ARBA00023180"/>
    </source>
</evidence>
<feature type="active site" evidence="5">
    <location>
        <position position="284"/>
    </location>
</feature>
<comment type="similarity">
    <text evidence="2 7">Belongs to the glycosyl hydrolase 47 family.</text>
</comment>
<organism evidence="9 10">
    <name type="scientific">Sungouiella intermedia</name>
    <dbReference type="NCBI Taxonomy" id="45354"/>
    <lineage>
        <taxon>Eukaryota</taxon>
        <taxon>Fungi</taxon>
        <taxon>Dikarya</taxon>
        <taxon>Ascomycota</taxon>
        <taxon>Saccharomycotina</taxon>
        <taxon>Pichiomycetes</taxon>
        <taxon>Metschnikowiaceae</taxon>
        <taxon>Sungouiella</taxon>
    </lineage>
</organism>
<dbReference type="InterPro" id="IPR044674">
    <property type="entry name" value="EDEM1/2/3"/>
</dbReference>
<sequence>MIPWLLLWIITVVLANHNDASQQSPIHTSAFTPIHLANLRLRSENLFRHGWRSYMDYGFPADEVRPLTCEPYGPDYTDPNNLRNDAMGNVSLTLIDNLDTLIVMRQWLLLEDALTYLKQNKDSLFVKDTVVQVFEASIRWLGGLLLTHLALTDVDWTLDSEAQRIVDLYDGFLLVMAYDLGIRLIPAYKTATQLPFPRINLKYGLDAVPDNLNVETCTSGATTPLVEFSLLLRLTGDPQFESYTSQTFWKLWMSRLQLGFMPMSIDPVKNKWLDEITGIGALVDSFYEYALKGAIIFNDNRLWDVFVRSYQSLLSHLAQGYGIDGYTYFANVNIVSGAVASTWIDLLGAFWAGVQVLAGRLSDAVSSHLVYLKIWDHYDSIPERWVTQSMVQTFASHQEKLDNSVSLEWYPLRPEFIESTYYLYRATRDPMYLQIGVRVLHLFETRYKAPCGFAGVQDIRTGKRQNRMETFVLGELIKYLYLLFDEANESFVHSTQMRAKNWVFSTEAHPLWYSSKLGKRSAADFEQHLLDLSHQEPVFQGPRLFDSLWHKLRRSQKAMNDTFQQPKEPFPPNLPYGPDLVPTHIELDKCEVSPRQFPLSKPKFLSSGYLHWNKVFLPEAMFSSTLVRPQHLNKYDLQSPESYIEISESFISTYGLAAKNSKCPRRPTTFEQEYIFGKLSRPEEIEMFRVERRSDSLPFSRYDLVIPQLEGRVRLETLKPGTIDSNNLKISRDYIRRKYPEKYISPSAEVLRLNKVNGIQIGKNRTVWTDRGFLEQNPDTFLVSNNNQVYLQGVFVENLRAFTFPTDTIQLDYE</sequence>
<evidence type="ECO:0000256" key="2">
    <source>
        <dbReference type="ARBA" id="ARBA00007658"/>
    </source>
</evidence>